<comment type="similarity">
    <text evidence="1">Belongs to the short-chain fatty acyl-CoA assimilation regulator (ScfR) family.</text>
</comment>
<dbReference type="Pfam" id="PF06114">
    <property type="entry name" value="Peptidase_M78"/>
    <property type="match status" value="1"/>
</dbReference>
<dbReference type="PATRIC" id="fig|92706.3.peg.785"/>
<dbReference type="AlphaFoldDB" id="A0A0F6Z5L3"/>
<dbReference type="GO" id="GO:0003700">
    <property type="term" value="F:DNA-binding transcription factor activity"/>
    <property type="evidence" value="ECO:0007669"/>
    <property type="project" value="TreeGrafter"/>
</dbReference>
<keyword evidence="3" id="KW-0238">DNA-binding</keyword>
<evidence type="ECO:0000259" key="5">
    <source>
        <dbReference type="PROSITE" id="PS50943"/>
    </source>
</evidence>
<proteinExistence type="inferred from homology"/>
<reference evidence="6 7" key="1">
    <citation type="submission" date="2015-04" db="EMBL/GenBank/DDBJ databases">
        <title>Complete Genome Sequence of Brevibacterium flavum ATCC 15168.</title>
        <authorList>
            <person name="Ahn J."/>
            <person name="Park G."/>
            <person name="Jeon W."/>
            <person name="Jang Y."/>
            <person name="Jang M."/>
            <person name="Lee H."/>
            <person name="Lee H."/>
        </authorList>
    </citation>
    <scope>NUCLEOTIDE SEQUENCE [LARGE SCALE GENOMIC DNA]</scope>
    <source>
        <strain evidence="6 7">ATCC 15168</strain>
    </source>
</reference>
<dbReference type="PROSITE" id="PS50943">
    <property type="entry name" value="HTH_CROC1"/>
    <property type="match status" value="1"/>
</dbReference>
<dbReference type="PANTHER" id="PTHR46797:SF23">
    <property type="entry name" value="HTH-TYPE TRANSCRIPTIONAL REGULATOR SUTR"/>
    <property type="match status" value="1"/>
</dbReference>
<sequence>MSKLYAGARINALRRTHQLTQSALADKLDLSTSYLNQLENDGRPLTATVLLQLMKVFDVEASYFSPDRGTATATRLAETLAMNQGPTMSMDDLLDFADRFPQLAQHIIQPAEVDPAHSSAHDFVRDYFATHKNYIDSLDRLGEELATAIGQPGLRVTRLAQLLDAEYNITVRFRAPDITGRRHFDPQSRQILLRQDLSEAQQCFQLAEELTFLAHAELLDTLTTDQPDLPYEAAIRLAKVGLSQYFAAAVVMPYTRFLEFAQDKHYDIELISEAFGVSFESACHRLSTLQRSGASGVPFFFVRSDRAGNISKRQSAATFHFSRTDGTCPLWALHRAFERQGNITRQVARMPDGRTYLWLARAVKGRTHGFGYPAAEFAIGLGCDISEAPGLVYSQGLNLDPESAAEIGPGCRICPRENCVQRAFPPSGQESIRPAPVQLLN</sequence>
<dbReference type="InterPro" id="IPR001387">
    <property type="entry name" value="Cro/C1-type_HTH"/>
</dbReference>
<name>A0A0F6Z5L3_9CORY</name>
<dbReference type="PANTHER" id="PTHR46797">
    <property type="entry name" value="HTH-TYPE TRANSCRIPTIONAL REGULATOR"/>
    <property type="match status" value="1"/>
</dbReference>
<feature type="domain" description="HTH cro/C1-type" evidence="5">
    <location>
        <begin position="10"/>
        <end position="64"/>
    </location>
</feature>
<protein>
    <submittedName>
        <fullName evidence="6">MerR family transcriptional regulator</fullName>
    </submittedName>
</protein>
<evidence type="ECO:0000256" key="1">
    <source>
        <dbReference type="ARBA" id="ARBA00007227"/>
    </source>
</evidence>
<evidence type="ECO:0000256" key="4">
    <source>
        <dbReference type="ARBA" id="ARBA00023163"/>
    </source>
</evidence>
<dbReference type="SMART" id="SM00530">
    <property type="entry name" value="HTH_XRE"/>
    <property type="match status" value="1"/>
</dbReference>
<dbReference type="EMBL" id="CP011309">
    <property type="protein sequence ID" value="AKF26740.1"/>
    <property type="molecule type" value="Genomic_DNA"/>
</dbReference>
<dbReference type="InterPro" id="IPR026281">
    <property type="entry name" value="HTH_RamB"/>
</dbReference>
<dbReference type="Gene3D" id="1.10.260.40">
    <property type="entry name" value="lambda repressor-like DNA-binding domains"/>
    <property type="match status" value="1"/>
</dbReference>
<dbReference type="Pfam" id="PF01381">
    <property type="entry name" value="HTH_3"/>
    <property type="match status" value="1"/>
</dbReference>
<dbReference type="GO" id="GO:0003677">
    <property type="term" value="F:DNA binding"/>
    <property type="evidence" value="ECO:0007669"/>
    <property type="project" value="UniProtKB-KW"/>
</dbReference>
<organism evidence="6 7">
    <name type="scientific">[Brevibacterium] flavum</name>
    <dbReference type="NCBI Taxonomy" id="92706"/>
    <lineage>
        <taxon>Bacteria</taxon>
        <taxon>Bacillati</taxon>
        <taxon>Actinomycetota</taxon>
        <taxon>Actinomycetes</taxon>
        <taxon>Mycobacteriales</taxon>
        <taxon>Corynebacteriaceae</taxon>
        <taxon>Corynebacterium</taxon>
    </lineage>
</organism>
<dbReference type="InterPro" id="IPR018653">
    <property type="entry name" value="ScfR_C"/>
</dbReference>
<dbReference type="InterPro" id="IPR010359">
    <property type="entry name" value="IrrE_HExxH"/>
</dbReference>
<dbReference type="HOGENOM" id="CLU_046383_0_0_11"/>
<dbReference type="Pfam" id="PF09856">
    <property type="entry name" value="ScfRs"/>
    <property type="match status" value="1"/>
</dbReference>
<dbReference type="PIRSF" id="PIRSF019251">
    <property type="entry name" value="Rv0465c"/>
    <property type="match status" value="1"/>
</dbReference>
<dbReference type="InterPro" id="IPR050807">
    <property type="entry name" value="TransReg_Diox_bact_type"/>
</dbReference>
<dbReference type="Proteomes" id="UP000034037">
    <property type="component" value="Chromosome"/>
</dbReference>
<evidence type="ECO:0000256" key="3">
    <source>
        <dbReference type="ARBA" id="ARBA00023125"/>
    </source>
</evidence>
<keyword evidence="7" id="KW-1185">Reference proteome</keyword>
<dbReference type="InterPro" id="IPR010982">
    <property type="entry name" value="Lambda_DNA-bd_dom_sf"/>
</dbReference>
<dbReference type="CDD" id="cd00093">
    <property type="entry name" value="HTH_XRE"/>
    <property type="match status" value="1"/>
</dbReference>
<keyword evidence="2" id="KW-0805">Transcription regulation</keyword>
<keyword evidence="4" id="KW-0804">Transcription</keyword>
<dbReference type="RefSeq" id="WP_003863624.1">
    <property type="nucleotide sequence ID" value="NZ_CP011309.1"/>
</dbReference>
<dbReference type="GO" id="GO:0005829">
    <property type="term" value="C:cytosol"/>
    <property type="evidence" value="ECO:0007669"/>
    <property type="project" value="TreeGrafter"/>
</dbReference>
<evidence type="ECO:0000313" key="6">
    <source>
        <dbReference type="EMBL" id="AKF26740.1"/>
    </source>
</evidence>
<gene>
    <name evidence="6" type="ORF">YH66_03805</name>
</gene>
<dbReference type="SUPFAM" id="SSF47413">
    <property type="entry name" value="lambda repressor-like DNA-binding domains"/>
    <property type="match status" value="1"/>
</dbReference>
<evidence type="ECO:0000313" key="7">
    <source>
        <dbReference type="Proteomes" id="UP000034037"/>
    </source>
</evidence>
<accession>A0A0F6Z5L3</accession>
<evidence type="ECO:0000256" key="2">
    <source>
        <dbReference type="ARBA" id="ARBA00023015"/>
    </source>
</evidence>